<feature type="chain" id="PRO_5047069525" description="DUF3455 domain-containing protein" evidence="2">
    <location>
        <begin position="28"/>
        <end position="186"/>
    </location>
</feature>
<evidence type="ECO:0000313" key="3">
    <source>
        <dbReference type="EMBL" id="MFD1541601.1"/>
    </source>
</evidence>
<dbReference type="EMBL" id="JBHUCM010000029">
    <property type="protein sequence ID" value="MFD1541601.1"/>
    <property type="molecule type" value="Genomic_DNA"/>
</dbReference>
<evidence type="ECO:0000313" key="4">
    <source>
        <dbReference type="Proteomes" id="UP001597097"/>
    </source>
</evidence>
<reference evidence="4" key="1">
    <citation type="journal article" date="2019" name="Int. J. Syst. Evol. Microbiol.">
        <title>The Global Catalogue of Microorganisms (GCM) 10K type strain sequencing project: providing services to taxonomists for standard genome sequencing and annotation.</title>
        <authorList>
            <consortium name="The Broad Institute Genomics Platform"/>
            <consortium name="The Broad Institute Genome Sequencing Center for Infectious Disease"/>
            <person name="Wu L."/>
            <person name="Ma J."/>
        </authorList>
    </citation>
    <scope>NUCLEOTIDE SEQUENCE [LARGE SCALE GENOMIC DNA]</scope>
    <source>
        <strain evidence="4">CGMCC 1.15399</strain>
    </source>
</reference>
<comment type="caution">
    <text evidence="3">The sequence shown here is derived from an EMBL/GenBank/DDBJ whole genome shotgun (WGS) entry which is preliminary data.</text>
</comment>
<accession>A0ABW4GH65</accession>
<organism evidence="3 4">
    <name type="scientific">Nonomuraea guangzhouensis</name>
    <dbReference type="NCBI Taxonomy" id="1291555"/>
    <lineage>
        <taxon>Bacteria</taxon>
        <taxon>Bacillati</taxon>
        <taxon>Actinomycetota</taxon>
        <taxon>Actinomycetes</taxon>
        <taxon>Streptosporangiales</taxon>
        <taxon>Streptosporangiaceae</taxon>
        <taxon>Nonomuraea</taxon>
    </lineage>
</organism>
<proteinExistence type="predicted"/>
<evidence type="ECO:0000256" key="1">
    <source>
        <dbReference type="SAM" id="MobiDB-lite"/>
    </source>
</evidence>
<feature type="signal peptide" evidence="2">
    <location>
        <begin position="1"/>
        <end position="27"/>
    </location>
</feature>
<gene>
    <name evidence="3" type="ORF">ACFSJ0_31440</name>
</gene>
<keyword evidence="4" id="KW-1185">Reference proteome</keyword>
<evidence type="ECO:0000256" key="2">
    <source>
        <dbReference type="SAM" id="SignalP"/>
    </source>
</evidence>
<sequence length="186" mass="20291">MPRTLATLGALAAATLLTPTIPASAHAATNMEIVNGFTRTVKESAGIPVTCPPNEVLLGRSHSADWNGNTTYYCGRIYIDRQPAQVSAPIWSDEQRESSSHFEAPADHALVGRQHSGNENGPTRYAHASLTVGGQTVKLASYRWTPGQRESRSYSKAGEDEVMTGREHFGDENAQTQYQYARISDR</sequence>
<name>A0ABW4GH65_9ACTN</name>
<dbReference type="Proteomes" id="UP001597097">
    <property type="component" value="Unassembled WGS sequence"/>
</dbReference>
<dbReference type="RefSeq" id="WP_219534528.1">
    <property type="nucleotide sequence ID" value="NZ_JAHKRM010000022.1"/>
</dbReference>
<evidence type="ECO:0008006" key="5">
    <source>
        <dbReference type="Google" id="ProtNLM"/>
    </source>
</evidence>
<feature type="region of interest" description="Disordered" evidence="1">
    <location>
        <begin position="146"/>
        <end position="186"/>
    </location>
</feature>
<protein>
    <recommendedName>
        <fullName evidence="5">DUF3455 domain-containing protein</fullName>
    </recommendedName>
</protein>
<feature type="compositionally biased region" description="Basic and acidic residues" evidence="1">
    <location>
        <begin position="149"/>
        <end position="171"/>
    </location>
</feature>
<keyword evidence="2" id="KW-0732">Signal</keyword>